<evidence type="ECO:0000313" key="2">
    <source>
        <dbReference type="Proteomes" id="UP000827872"/>
    </source>
</evidence>
<name>A0ACB8F9C7_9SAUR</name>
<gene>
    <name evidence="1" type="ORF">K3G42_011754</name>
</gene>
<dbReference type="EMBL" id="CM037621">
    <property type="protein sequence ID" value="KAH8001598.1"/>
    <property type="molecule type" value="Genomic_DNA"/>
</dbReference>
<evidence type="ECO:0000313" key="1">
    <source>
        <dbReference type="EMBL" id="KAH8001598.1"/>
    </source>
</evidence>
<keyword evidence="2" id="KW-1185">Reference proteome</keyword>
<sequence length="150" mass="16683">MSFRVANSNGDQFTFRKWLLWKVGSVALYPIEVCPLPQTSPFSGSTPHPSGAKSSGISRSRADNPNIHPTSTFVKRCATRGEEELFYVNHCSSCHLLVDQRLLDLWASAEPTHVILDLLSVLWCTHLILLRAPARIIADFPNTVCFLSTS</sequence>
<comment type="caution">
    <text evidence="1">The sequence shown here is derived from an EMBL/GenBank/DDBJ whole genome shotgun (WGS) entry which is preliminary data.</text>
</comment>
<organism evidence="1 2">
    <name type="scientific">Sphaerodactylus townsendi</name>
    <dbReference type="NCBI Taxonomy" id="933632"/>
    <lineage>
        <taxon>Eukaryota</taxon>
        <taxon>Metazoa</taxon>
        <taxon>Chordata</taxon>
        <taxon>Craniata</taxon>
        <taxon>Vertebrata</taxon>
        <taxon>Euteleostomi</taxon>
        <taxon>Lepidosauria</taxon>
        <taxon>Squamata</taxon>
        <taxon>Bifurcata</taxon>
        <taxon>Gekkota</taxon>
        <taxon>Sphaerodactylidae</taxon>
        <taxon>Sphaerodactylus</taxon>
    </lineage>
</organism>
<protein>
    <submittedName>
        <fullName evidence="1">Uncharacterized protein</fullName>
    </submittedName>
</protein>
<proteinExistence type="predicted"/>
<reference evidence="1" key="1">
    <citation type="submission" date="2021-08" db="EMBL/GenBank/DDBJ databases">
        <title>The first chromosome-level gecko genome reveals the dynamic sex chromosomes of Neotropical dwarf geckos (Sphaerodactylidae: Sphaerodactylus).</title>
        <authorList>
            <person name="Pinto B.J."/>
            <person name="Keating S.E."/>
            <person name="Gamble T."/>
        </authorList>
    </citation>
    <scope>NUCLEOTIDE SEQUENCE</scope>
    <source>
        <strain evidence="1">TG3544</strain>
    </source>
</reference>
<dbReference type="Proteomes" id="UP000827872">
    <property type="component" value="Linkage Group LG08"/>
</dbReference>
<accession>A0ACB8F9C7</accession>